<dbReference type="Proteomes" id="UP001165962">
    <property type="component" value="Unassembled WGS sequence"/>
</dbReference>
<gene>
    <name evidence="1" type="ORF">G9U52_33120</name>
</gene>
<evidence type="ECO:0000313" key="2">
    <source>
        <dbReference type="Proteomes" id="UP001165962"/>
    </source>
</evidence>
<evidence type="ECO:0008006" key="3">
    <source>
        <dbReference type="Google" id="ProtNLM"/>
    </source>
</evidence>
<name>A0ABX0JFE2_9BACL</name>
<comment type="caution">
    <text evidence="1">The sequence shown here is derived from an EMBL/GenBank/DDBJ whole genome shotgun (WGS) entry which is preliminary data.</text>
</comment>
<accession>A0ABX0JFE2</accession>
<dbReference type="EMBL" id="JAAOIW010000020">
    <property type="protein sequence ID" value="NHN34628.1"/>
    <property type="molecule type" value="Genomic_DNA"/>
</dbReference>
<evidence type="ECO:0000313" key="1">
    <source>
        <dbReference type="EMBL" id="NHN34628.1"/>
    </source>
</evidence>
<keyword evidence="2" id="KW-1185">Reference proteome</keyword>
<sequence length="653" mass="75773">MLEGKKQNSSLTIESQFTVNVGNPILKGLYPSTPCLFQNHEIKSLLLMPSINNIVFEDDEQGIQDEEFTEDNYAKVYGDQYISKIDELREAITASSTGRNAFNVFSLEAGLGKSFQTLKIIDANLNDWHHSLSFLIVKRFKSDIERSEKYLASHNHPLHTKVLGITADNWGEWKFKQDELKDIQVLIISHQRYINLCLDDELRQAFMENREVLIIDEKINFPIYTFSKKNYDEVRSYLHTSIQPEYDKVCNKLNKELLKQEVEKNKNKVVRCEPKIHPATLENFKKTIEVNIEKEIETKTRNKLKHFMAGLDQWYNTKCVYNGGNISTYNRKHRLWGLQNNIILDASAGIDATYQLGKFNLIGQERIVDHNKSQFTIINFNSSKSHLHHNHNKFYPEICEKIKANHKPKDKTLIICHKDNHKTILEQLFKADITKIGIGDDYDSEDFAINWFGNLIGKNEYSNFNQSWIIGTPNIPYEQYLVHYMMYKQSDLGKKPTEIVHGRFLNDEFKAVQIGYIASEIYQSVKRIQRNVMPEGEFFIINSDQKEIVSTVLSQIKGADNVRIIEMDFKQEKKGEKRGDNVDRFVDYVYGLPKGKYQKKDVSQAVGITTNFNRILTHAKVKALLPTETGLGMINIHNKYIEKLTDPIVQHDE</sequence>
<reference evidence="1" key="1">
    <citation type="submission" date="2020-03" db="EMBL/GenBank/DDBJ databases">
        <title>Draft sequencing of Paenibacilllus sp. S3N08.</title>
        <authorList>
            <person name="Kim D.-U."/>
        </authorList>
    </citation>
    <scope>NUCLEOTIDE SEQUENCE</scope>
    <source>
        <strain evidence="1">S3N08</strain>
    </source>
</reference>
<proteinExistence type="predicted"/>
<protein>
    <recommendedName>
        <fullName evidence="3">Type III restriction/modification enzyme restriction subunit</fullName>
    </recommendedName>
</protein>
<organism evidence="1 2">
    <name type="scientific">Paenibacillus agricola</name>
    <dbReference type="NCBI Taxonomy" id="2716264"/>
    <lineage>
        <taxon>Bacteria</taxon>
        <taxon>Bacillati</taxon>
        <taxon>Bacillota</taxon>
        <taxon>Bacilli</taxon>
        <taxon>Bacillales</taxon>
        <taxon>Paenibacillaceae</taxon>
        <taxon>Paenibacillus</taxon>
    </lineage>
</organism>